<organism evidence="2 3">
    <name type="scientific">Phanerochaete carnosa (strain HHB-10118-sp)</name>
    <name type="common">White-rot fungus</name>
    <name type="synonym">Peniophora carnosa</name>
    <dbReference type="NCBI Taxonomy" id="650164"/>
    <lineage>
        <taxon>Eukaryota</taxon>
        <taxon>Fungi</taxon>
        <taxon>Dikarya</taxon>
        <taxon>Basidiomycota</taxon>
        <taxon>Agaricomycotina</taxon>
        <taxon>Agaricomycetes</taxon>
        <taxon>Polyporales</taxon>
        <taxon>Phanerochaetaceae</taxon>
        <taxon>Phanerochaete</taxon>
    </lineage>
</organism>
<keyword evidence="3" id="KW-1185">Reference proteome</keyword>
<dbReference type="HOGENOM" id="CLU_2776745_0_0_1"/>
<dbReference type="AlphaFoldDB" id="K5X9T9"/>
<reference evidence="2 3" key="1">
    <citation type="journal article" date="2012" name="BMC Genomics">
        <title>Comparative genomics of the white-rot fungi, Phanerochaete carnosa and P. chrysosporium, to elucidate the genetic basis of the distinct wood types they colonize.</title>
        <authorList>
            <person name="Suzuki H."/>
            <person name="MacDonald J."/>
            <person name="Syed K."/>
            <person name="Salamov A."/>
            <person name="Hori C."/>
            <person name="Aerts A."/>
            <person name="Henrissat B."/>
            <person name="Wiebenga A."/>
            <person name="vanKuyk P.A."/>
            <person name="Barry K."/>
            <person name="Lindquist E."/>
            <person name="LaButti K."/>
            <person name="Lapidus A."/>
            <person name="Lucas S."/>
            <person name="Coutinho P."/>
            <person name="Gong Y."/>
            <person name="Samejima M."/>
            <person name="Mahadevan R."/>
            <person name="Abou-Zaid M."/>
            <person name="de Vries R.P."/>
            <person name="Igarashi K."/>
            <person name="Yadav J.S."/>
            <person name="Grigoriev I.V."/>
            <person name="Master E.R."/>
        </authorList>
    </citation>
    <scope>NUCLEOTIDE SEQUENCE [LARGE SCALE GENOMIC DNA]</scope>
    <source>
        <strain evidence="2 3">HHB-10118-sp</strain>
    </source>
</reference>
<protein>
    <submittedName>
        <fullName evidence="2">Uncharacterized protein</fullName>
    </submittedName>
</protein>
<dbReference type="InParanoid" id="K5X9T9"/>
<dbReference type="KEGG" id="pco:PHACADRAFT_250324"/>
<dbReference type="Proteomes" id="UP000008370">
    <property type="component" value="Unassembled WGS sequence"/>
</dbReference>
<feature type="region of interest" description="Disordered" evidence="1">
    <location>
        <begin position="22"/>
        <end position="69"/>
    </location>
</feature>
<dbReference type="RefSeq" id="XP_007392235.1">
    <property type="nucleotide sequence ID" value="XM_007392173.1"/>
</dbReference>
<evidence type="ECO:0000313" key="2">
    <source>
        <dbReference type="EMBL" id="EKM59677.1"/>
    </source>
</evidence>
<dbReference type="EMBL" id="JH930469">
    <property type="protein sequence ID" value="EKM59677.1"/>
    <property type="molecule type" value="Genomic_DNA"/>
</dbReference>
<proteinExistence type="predicted"/>
<gene>
    <name evidence="2" type="ORF">PHACADRAFT_250324</name>
</gene>
<accession>K5X9T9</accession>
<sequence length="69" mass="7465">MATLTRITSLAACLPRFRPPRIALRRPPNHPSRENCASASPGQAPRSVVARVPPRSLRPPLAKFTDPAA</sequence>
<name>K5X9T9_PHACS</name>
<evidence type="ECO:0000256" key="1">
    <source>
        <dbReference type="SAM" id="MobiDB-lite"/>
    </source>
</evidence>
<evidence type="ECO:0000313" key="3">
    <source>
        <dbReference type="Proteomes" id="UP000008370"/>
    </source>
</evidence>
<dbReference type="GeneID" id="18914896"/>